<dbReference type="Gene3D" id="3.10.450.50">
    <property type="match status" value="1"/>
</dbReference>
<organism evidence="2">
    <name type="scientific">Herbiconiux sp. A18JL235</name>
    <dbReference type="NCBI Taxonomy" id="3152363"/>
    <lineage>
        <taxon>Bacteria</taxon>
        <taxon>Bacillati</taxon>
        <taxon>Actinomycetota</taxon>
        <taxon>Actinomycetes</taxon>
        <taxon>Micrococcales</taxon>
        <taxon>Microbacteriaceae</taxon>
        <taxon>Herbiconiux</taxon>
    </lineage>
</organism>
<protein>
    <submittedName>
        <fullName evidence="2">Nuclear transport factor 2 family protein</fullName>
    </submittedName>
</protein>
<reference evidence="2" key="1">
    <citation type="submission" date="2024-05" db="EMBL/GenBank/DDBJ databases">
        <title>Herbiconiux sp. A18JL235.</title>
        <authorList>
            <person name="Zhang G."/>
        </authorList>
    </citation>
    <scope>NUCLEOTIDE SEQUENCE</scope>
    <source>
        <strain evidence="2">A18JL235</strain>
    </source>
</reference>
<proteinExistence type="predicted"/>
<dbReference type="SUPFAM" id="SSF54427">
    <property type="entry name" value="NTF2-like"/>
    <property type="match status" value="1"/>
</dbReference>
<dbReference type="EMBL" id="CP162511">
    <property type="protein sequence ID" value="XDI06164.1"/>
    <property type="molecule type" value="Genomic_DNA"/>
</dbReference>
<gene>
    <name evidence="2" type="ORF">ABFY20_03455</name>
</gene>
<accession>A0AB39BII2</accession>
<dbReference type="AlphaFoldDB" id="A0AB39BII2"/>
<evidence type="ECO:0000259" key="1">
    <source>
        <dbReference type="Pfam" id="PF13577"/>
    </source>
</evidence>
<evidence type="ECO:0000313" key="2">
    <source>
        <dbReference type="EMBL" id="XDI06164.1"/>
    </source>
</evidence>
<dbReference type="Pfam" id="PF13577">
    <property type="entry name" value="SnoaL_4"/>
    <property type="match status" value="1"/>
</dbReference>
<dbReference type="InterPro" id="IPR032710">
    <property type="entry name" value="NTF2-like_dom_sf"/>
</dbReference>
<dbReference type="RefSeq" id="WP_368498553.1">
    <property type="nucleotide sequence ID" value="NZ_CP162511.1"/>
</dbReference>
<feature type="domain" description="SnoaL-like" evidence="1">
    <location>
        <begin position="19"/>
        <end position="152"/>
    </location>
</feature>
<name>A0AB39BII2_9MICO</name>
<sequence length="169" mass="19484">MSDIVPSDAHDPFPSGGPHASDRFAIEDLYAKYFWALDTQDIEIYLTTFWSDASLVETQLDGSIETWSGLDKVREFTESHFGGYRGHQHRDSNRLYQPIGPVSESGTPDRWSISSYYFTSHRDDQGHTEFFSTGYSRDIVERRSGVWRFAERGVARWNGDLTHPLRRDV</sequence>
<dbReference type="InterPro" id="IPR037401">
    <property type="entry name" value="SnoaL-like"/>
</dbReference>